<feature type="domain" description="ABC transmembrane type-1" evidence="10">
    <location>
        <begin position="22"/>
        <end position="303"/>
    </location>
</feature>
<feature type="transmembrane region" description="Helical" evidence="8">
    <location>
        <begin position="274"/>
        <end position="291"/>
    </location>
</feature>
<dbReference type="FunFam" id="3.40.50.300:FF:000287">
    <property type="entry name" value="Multidrug ABC transporter ATP-binding protein"/>
    <property type="match status" value="1"/>
</dbReference>
<dbReference type="Pfam" id="PF00664">
    <property type="entry name" value="ABC_membrane"/>
    <property type="match status" value="1"/>
</dbReference>
<feature type="transmembrane region" description="Helical" evidence="8">
    <location>
        <begin position="250"/>
        <end position="268"/>
    </location>
</feature>
<accession>A0A318XRW2</accession>
<proteinExistence type="predicted"/>
<keyword evidence="7 8" id="KW-0472">Membrane</keyword>
<dbReference type="PROSITE" id="PS00211">
    <property type="entry name" value="ABC_TRANSPORTER_1"/>
    <property type="match status" value="1"/>
</dbReference>
<keyword evidence="12" id="KW-1185">Reference proteome</keyword>
<evidence type="ECO:0000256" key="6">
    <source>
        <dbReference type="ARBA" id="ARBA00022989"/>
    </source>
</evidence>
<dbReference type="GO" id="GO:0005524">
    <property type="term" value="F:ATP binding"/>
    <property type="evidence" value="ECO:0007669"/>
    <property type="project" value="UniProtKB-KW"/>
</dbReference>
<keyword evidence="3 8" id="KW-0812">Transmembrane</keyword>
<dbReference type="Gene3D" id="1.20.1560.10">
    <property type="entry name" value="ABC transporter type 1, transmembrane domain"/>
    <property type="match status" value="1"/>
</dbReference>
<dbReference type="InterPro" id="IPR036640">
    <property type="entry name" value="ABC1_TM_sf"/>
</dbReference>
<dbReference type="InterPro" id="IPR039421">
    <property type="entry name" value="Type_1_exporter"/>
</dbReference>
<keyword evidence="5 11" id="KW-0067">ATP-binding</keyword>
<dbReference type="SMART" id="SM00382">
    <property type="entry name" value="AAA"/>
    <property type="match status" value="1"/>
</dbReference>
<dbReference type="PANTHER" id="PTHR24221:SF397">
    <property type="entry name" value="ABC TRANSPORTER, ATP-BINDING TRANSMEMBRANE PROTEIN"/>
    <property type="match status" value="1"/>
</dbReference>
<feature type="transmembrane region" description="Helical" evidence="8">
    <location>
        <begin position="23"/>
        <end position="48"/>
    </location>
</feature>
<name>A0A318XRW2_9FIRM</name>
<dbReference type="CDD" id="cd07346">
    <property type="entry name" value="ABC_6TM_exporters"/>
    <property type="match status" value="1"/>
</dbReference>
<dbReference type="InterPro" id="IPR027417">
    <property type="entry name" value="P-loop_NTPase"/>
</dbReference>
<evidence type="ECO:0000256" key="5">
    <source>
        <dbReference type="ARBA" id="ARBA00022840"/>
    </source>
</evidence>
<dbReference type="GO" id="GO:0140359">
    <property type="term" value="F:ABC-type transporter activity"/>
    <property type="evidence" value="ECO:0007669"/>
    <property type="project" value="InterPro"/>
</dbReference>
<dbReference type="GO" id="GO:0034040">
    <property type="term" value="F:ATPase-coupled lipid transmembrane transporter activity"/>
    <property type="evidence" value="ECO:0007669"/>
    <property type="project" value="TreeGrafter"/>
</dbReference>
<dbReference type="InterPro" id="IPR017871">
    <property type="entry name" value="ABC_transporter-like_CS"/>
</dbReference>
<dbReference type="InterPro" id="IPR011527">
    <property type="entry name" value="ABC1_TM_dom"/>
</dbReference>
<evidence type="ECO:0000259" key="9">
    <source>
        <dbReference type="PROSITE" id="PS50893"/>
    </source>
</evidence>
<dbReference type="EMBL" id="QKMR01000001">
    <property type="protein sequence ID" value="PYG90244.1"/>
    <property type="molecule type" value="Genomic_DNA"/>
</dbReference>
<feature type="domain" description="ABC transporter" evidence="9">
    <location>
        <begin position="334"/>
        <end position="567"/>
    </location>
</feature>
<evidence type="ECO:0000256" key="2">
    <source>
        <dbReference type="ARBA" id="ARBA00022448"/>
    </source>
</evidence>
<dbReference type="PROSITE" id="PS50893">
    <property type="entry name" value="ABC_TRANSPORTER_2"/>
    <property type="match status" value="1"/>
</dbReference>
<dbReference type="PROSITE" id="PS50929">
    <property type="entry name" value="ABC_TM1F"/>
    <property type="match status" value="1"/>
</dbReference>
<dbReference type="OrthoDB" id="9762778at2"/>
<reference evidence="11 12" key="1">
    <citation type="submission" date="2018-06" db="EMBL/GenBank/DDBJ databases">
        <title>Genomic Encyclopedia of Type Strains, Phase I: the one thousand microbial genomes (KMG-I) project.</title>
        <authorList>
            <person name="Kyrpides N."/>
        </authorList>
    </citation>
    <scope>NUCLEOTIDE SEQUENCE [LARGE SCALE GENOMIC DNA]</scope>
    <source>
        <strain evidence="11 12">DSM 19573</strain>
    </source>
</reference>
<evidence type="ECO:0000256" key="3">
    <source>
        <dbReference type="ARBA" id="ARBA00022692"/>
    </source>
</evidence>
<evidence type="ECO:0000256" key="1">
    <source>
        <dbReference type="ARBA" id="ARBA00004651"/>
    </source>
</evidence>
<dbReference type="RefSeq" id="WP_110460223.1">
    <property type="nucleotide sequence ID" value="NZ_QKMR01000001.1"/>
</dbReference>
<dbReference type="Proteomes" id="UP000248132">
    <property type="component" value="Unassembled WGS sequence"/>
</dbReference>
<dbReference type="InterPro" id="IPR003439">
    <property type="entry name" value="ABC_transporter-like_ATP-bd"/>
</dbReference>
<keyword evidence="2" id="KW-0813">Transport</keyword>
<evidence type="ECO:0000256" key="7">
    <source>
        <dbReference type="ARBA" id="ARBA00023136"/>
    </source>
</evidence>
<evidence type="ECO:0000313" key="11">
    <source>
        <dbReference type="EMBL" id="PYG90244.1"/>
    </source>
</evidence>
<comment type="caution">
    <text evidence="11">The sequence shown here is derived from an EMBL/GenBank/DDBJ whole genome shotgun (WGS) entry which is preliminary data.</text>
</comment>
<keyword evidence="6 8" id="KW-1133">Transmembrane helix</keyword>
<protein>
    <submittedName>
        <fullName evidence="11">ATP-binding cassette subfamily B protein</fullName>
    </submittedName>
</protein>
<comment type="subcellular location">
    <subcellularLocation>
        <location evidence="1">Cell membrane</location>
        <topology evidence="1">Multi-pass membrane protein</topology>
    </subcellularLocation>
</comment>
<feature type="transmembrane region" description="Helical" evidence="8">
    <location>
        <begin position="158"/>
        <end position="178"/>
    </location>
</feature>
<dbReference type="AlphaFoldDB" id="A0A318XRW2"/>
<dbReference type="SUPFAM" id="SSF52540">
    <property type="entry name" value="P-loop containing nucleoside triphosphate hydrolases"/>
    <property type="match status" value="1"/>
</dbReference>
<dbReference type="Pfam" id="PF00005">
    <property type="entry name" value="ABC_tran"/>
    <property type="match status" value="1"/>
</dbReference>
<feature type="transmembrane region" description="Helical" evidence="8">
    <location>
        <begin position="134"/>
        <end position="152"/>
    </location>
</feature>
<organism evidence="11 12">
    <name type="scientific">Ruminiclostridium sufflavum DSM 19573</name>
    <dbReference type="NCBI Taxonomy" id="1121337"/>
    <lineage>
        <taxon>Bacteria</taxon>
        <taxon>Bacillati</taxon>
        <taxon>Bacillota</taxon>
        <taxon>Clostridia</taxon>
        <taxon>Eubacteriales</taxon>
        <taxon>Oscillospiraceae</taxon>
        <taxon>Ruminiclostridium</taxon>
    </lineage>
</organism>
<evidence type="ECO:0000256" key="4">
    <source>
        <dbReference type="ARBA" id="ARBA00022741"/>
    </source>
</evidence>
<dbReference type="SUPFAM" id="SSF90123">
    <property type="entry name" value="ABC transporter transmembrane region"/>
    <property type="match status" value="1"/>
</dbReference>
<evidence type="ECO:0000259" key="10">
    <source>
        <dbReference type="PROSITE" id="PS50929"/>
    </source>
</evidence>
<keyword evidence="4" id="KW-0547">Nucleotide-binding</keyword>
<dbReference type="InterPro" id="IPR003593">
    <property type="entry name" value="AAA+_ATPase"/>
</dbReference>
<dbReference type="GO" id="GO:0005886">
    <property type="term" value="C:plasma membrane"/>
    <property type="evidence" value="ECO:0007669"/>
    <property type="project" value="UniProtKB-SubCell"/>
</dbReference>
<dbReference type="Gene3D" id="3.40.50.300">
    <property type="entry name" value="P-loop containing nucleotide triphosphate hydrolases"/>
    <property type="match status" value="1"/>
</dbReference>
<evidence type="ECO:0000313" key="12">
    <source>
        <dbReference type="Proteomes" id="UP000248132"/>
    </source>
</evidence>
<gene>
    <name evidence="11" type="ORF">LY28_00124</name>
</gene>
<dbReference type="GO" id="GO:0016887">
    <property type="term" value="F:ATP hydrolysis activity"/>
    <property type="evidence" value="ECO:0007669"/>
    <property type="project" value="InterPro"/>
</dbReference>
<evidence type="ECO:0000256" key="8">
    <source>
        <dbReference type="SAM" id="Phobius"/>
    </source>
</evidence>
<dbReference type="PANTHER" id="PTHR24221">
    <property type="entry name" value="ATP-BINDING CASSETTE SUB-FAMILY B"/>
    <property type="match status" value="1"/>
</dbReference>
<sequence>MLNVFKKIWEFSGKEQSNIKKSLVLGVVNAVFNAFQLWAIFIVLSALLGSGSGVRTALQAAAVMLLSILGKILTQYYSQLQRVHAGYFMASEKRIQLGNKLKAIPMGFFNKNSLGDITAIATTILSDVENTAPIILVNTLGGFLNAIIFAVSIMIFDWRMGCVVFAGIAVFLAVTSLMEKRSRKDAPLRQEAQQQLVSAVLETVQGMSVVKAFNLEAKRDKRVDKSIEESCGKNLAMEKSMVPFSALQQIVLHMFSVIMMFFSCYLYTTGRMELINCIMMLIASFIIFEQLKAAGSGTAILRLTETSIDRANRINEVPVMDERGAEISLEKHDISFNKVAFAYGKRRILDNITVHIPEKTVTAIVGPSGSGKTTLCNLIPRFWDADYGEVLIGGRNVKDFSLDSLMRNVSMVFQNVYLFEDTIENNIKFGKTEATREEVVAAAKKACCDDFIRLLPDGYNTRIGEGGASLSGGEKQRISIARAMLKDAPVIIFDEATANIDPENEDRLQSAIEALTKDKTIIMIAHRLKTVQKANQILVLNNGRIVQKGTHETLMKSGGLYADFIGVREKALGWKL</sequence>